<dbReference type="SUPFAM" id="SSF48264">
    <property type="entry name" value="Cytochrome P450"/>
    <property type="match status" value="1"/>
</dbReference>
<dbReference type="PANTHER" id="PTHR24305">
    <property type="entry name" value="CYTOCHROME P450"/>
    <property type="match status" value="1"/>
</dbReference>
<dbReference type="InterPro" id="IPR050121">
    <property type="entry name" value="Cytochrome_P450_monoxygenase"/>
</dbReference>
<keyword evidence="9 14" id="KW-0560">Oxidoreductase</keyword>
<dbReference type="Proteomes" id="UP000799750">
    <property type="component" value="Unassembled WGS sequence"/>
</dbReference>
<evidence type="ECO:0000256" key="3">
    <source>
        <dbReference type="ARBA" id="ARBA00004685"/>
    </source>
</evidence>
<dbReference type="OrthoDB" id="1470350at2759"/>
<evidence type="ECO:0000256" key="4">
    <source>
        <dbReference type="ARBA" id="ARBA00010617"/>
    </source>
</evidence>
<reference evidence="16" key="1">
    <citation type="journal article" date="2020" name="Stud. Mycol.">
        <title>101 Dothideomycetes genomes: a test case for predicting lifestyles and emergence of pathogens.</title>
        <authorList>
            <person name="Haridas S."/>
            <person name="Albert R."/>
            <person name="Binder M."/>
            <person name="Bloem J."/>
            <person name="Labutti K."/>
            <person name="Salamov A."/>
            <person name="Andreopoulos B."/>
            <person name="Baker S."/>
            <person name="Barry K."/>
            <person name="Bills G."/>
            <person name="Bluhm B."/>
            <person name="Cannon C."/>
            <person name="Castanera R."/>
            <person name="Culley D."/>
            <person name="Daum C."/>
            <person name="Ezra D."/>
            <person name="Gonzalez J."/>
            <person name="Henrissat B."/>
            <person name="Kuo A."/>
            <person name="Liang C."/>
            <person name="Lipzen A."/>
            <person name="Lutzoni F."/>
            <person name="Magnuson J."/>
            <person name="Mondo S."/>
            <person name="Nolan M."/>
            <person name="Ohm R."/>
            <person name="Pangilinan J."/>
            <person name="Park H.-J."/>
            <person name="Ramirez L."/>
            <person name="Alfaro M."/>
            <person name="Sun H."/>
            <person name="Tritt A."/>
            <person name="Yoshinaga Y."/>
            <person name="Zwiers L.-H."/>
            <person name="Turgeon B."/>
            <person name="Goodwin S."/>
            <person name="Spatafora J."/>
            <person name="Crous P."/>
            <person name="Grigoriev I."/>
        </authorList>
    </citation>
    <scope>NUCLEOTIDE SEQUENCE</scope>
    <source>
        <strain evidence="16">CBS 269.34</strain>
    </source>
</reference>
<evidence type="ECO:0000256" key="1">
    <source>
        <dbReference type="ARBA" id="ARBA00001971"/>
    </source>
</evidence>
<sequence length="532" mass="60375">MLERSTASNSTKSLTMAATSTSFVFILSLAIAFSFLTVLGICAYRLWFHPLSKYPGPFWGSITNLHAAYHSWKGDLHLDMWRCHEKYGDHVRYGPNRLIFNTAESIKDIYSSGKNVQKCKGYLTMMHRVPNTITQRNKALHAKQRRLLSHGFSDAALRSYEETIDRHIQRLSEQLGSSCCESDESWSCVRDMSRWTGYITFDIMLDIIYGRRSEMVTKEDNRYLLEAIEKSNIRVGVLMPLWYLKGSSIERYLFPSSIVARYKFLTFVKALLKTNDDERSESSARKSVYSIMKGSEDKEGLGPNEIAAESTNLIVAGSDTTSTVLAAALFYLSRTPTVYAKVAAKIRSCFHRPIDLQNRSLLHSCLYLRACIEESMRMAPPIASALFREVEPSGAMIDGHFIPAGVDIGTCIYSVHHNSQYFTDPFQFMPERWLPLKDGSNKEEVQSAHSAFMPFSVGSRSCIGKALAMMELQSILANLLFFFDFRVAEGDVGAIGEGSKDAEWGRHREGEYQLYDHLTAMKYGPFLQFRKR</sequence>
<evidence type="ECO:0000256" key="12">
    <source>
        <dbReference type="ARBA" id="ARBA00023136"/>
    </source>
</evidence>
<dbReference type="EMBL" id="MU004197">
    <property type="protein sequence ID" value="KAF2490392.1"/>
    <property type="molecule type" value="Genomic_DNA"/>
</dbReference>
<dbReference type="GO" id="GO:0020037">
    <property type="term" value="F:heme binding"/>
    <property type="evidence" value="ECO:0007669"/>
    <property type="project" value="InterPro"/>
</dbReference>
<evidence type="ECO:0000256" key="8">
    <source>
        <dbReference type="ARBA" id="ARBA00022989"/>
    </source>
</evidence>
<dbReference type="InterPro" id="IPR017972">
    <property type="entry name" value="Cyt_P450_CS"/>
</dbReference>
<comment type="pathway">
    <text evidence="3">Mycotoxin biosynthesis.</text>
</comment>
<organism evidence="16 17">
    <name type="scientific">Lophium mytilinum</name>
    <dbReference type="NCBI Taxonomy" id="390894"/>
    <lineage>
        <taxon>Eukaryota</taxon>
        <taxon>Fungi</taxon>
        <taxon>Dikarya</taxon>
        <taxon>Ascomycota</taxon>
        <taxon>Pezizomycotina</taxon>
        <taxon>Dothideomycetes</taxon>
        <taxon>Pleosporomycetidae</taxon>
        <taxon>Mytilinidiales</taxon>
        <taxon>Mytilinidiaceae</taxon>
        <taxon>Lophium</taxon>
    </lineage>
</organism>
<evidence type="ECO:0000256" key="2">
    <source>
        <dbReference type="ARBA" id="ARBA00004370"/>
    </source>
</evidence>
<evidence type="ECO:0000256" key="10">
    <source>
        <dbReference type="ARBA" id="ARBA00023004"/>
    </source>
</evidence>
<comment type="cofactor">
    <cofactor evidence="1 13">
        <name>heme</name>
        <dbReference type="ChEBI" id="CHEBI:30413"/>
    </cofactor>
</comment>
<dbReference type="InterPro" id="IPR001128">
    <property type="entry name" value="Cyt_P450"/>
</dbReference>
<dbReference type="CDD" id="cd11061">
    <property type="entry name" value="CYP67-like"/>
    <property type="match status" value="1"/>
</dbReference>
<dbReference type="GO" id="GO:0004497">
    <property type="term" value="F:monooxygenase activity"/>
    <property type="evidence" value="ECO:0007669"/>
    <property type="project" value="UniProtKB-KW"/>
</dbReference>
<dbReference type="InterPro" id="IPR002401">
    <property type="entry name" value="Cyt_P450_E_grp-I"/>
</dbReference>
<evidence type="ECO:0000313" key="17">
    <source>
        <dbReference type="Proteomes" id="UP000799750"/>
    </source>
</evidence>
<evidence type="ECO:0000256" key="11">
    <source>
        <dbReference type="ARBA" id="ARBA00023033"/>
    </source>
</evidence>
<dbReference type="PROSITE" id="PS00086">
    <property type="entry name" value="CYTOCHROME_P450"/>
    <property type="match status" value="1"/>
</dbReference>
<evidence type="ECO:0000256" key="13">
    <source>
        <dbReference type="PIRSR" id="PIRSR602401-1"/>
    </source>
</evidence>
<keyword evidence="7 13" id="KW-0479">Metal-binding</keyword>
<evidence type="ECO:0000256" key="6">
    <source>
        <dbReference type="ARBA" id="ARBA00022692"/>
    </source>
</evidence>
<feature type="binding site" description="axial binding residue" evidence="13">
    <location>
        <position position="462"/>
    </location>
    <ligand>
        <name>heme</name>
        <dbReference type="ChEBI" id="CHEBI:30413"/>
    </ligand>
    <ligandPart>
        <name>Fe</name>
        <dbReference type="ChEBI" id="CHEBI:18248"/>
    </ligandPart>
</feature>
<name>A0A6A6QDP0_9PEZI</name>
<evidence type="ECO:0000256" key="14">
    <source>
        <dbReference type="RuleBase" id="RU000461"/>
    </source>
</evidence>
<keyword evidence="17" id="KW-1185">Reference proteome</keyword>
<dbReference type="Gene3D" id="1.10.630.10">
    <property type="entry name" value="Cytochrome P450"/>
    <property type="match status" value="1"/>
</dbReference>
<evidence type="ECO:0000256" key="15">
    <source>
        <dbReference type="SAM" id="Phobius"/>
    </source>
</evidence>
<keyword evidence="12 15" id="KW-0472">Membrane</keyword>
<dbReference type="PANTHER" id="PTHR24305:SF237">
    <property type="entry name" value="CYTOCHROME P450 MONOOXYGENASE ATNE-RELATED"/>
    <property type="match status" value="1"/>
</dbReference>
<dbReference type="InterPro" id="IPR036396">
    <property type="entry name" value="Cyt_P450_sf"/>
</dbReference>
<dbReference type="GO" id="GO:0005506">
    <property type="term" value="F:iron ion binding"/>
    <property type="evidence" value="ECO:0007669"/>
    <property type="project" value="InterPro"/>
</dbReference>
<dbReference type="Pfam" id="PF00067">
    <property type="entry name" value="p450"/>
    <property type="match status" value="1"/>
</dbReference>
<evidence type="ECO:0000256" key="7">
    <source>
        <dbReference type="ARBA" id="ARBA00022723"/>
    </source>
</evidence>
<keyword evidence="8 15" id="KW-1133">Transmembrane helix</keyword>
<dbReference type="AlphaFoldDB" id="A0A6A6QDP0"/>
<proteinExistence type="inferred from homology"/>
<evidence type="ECO:0000256" key="9">
    <source>
        <dbReference type="ARBA" id="ARBA00023002"/>
    </source>
</evidence>
<comment type="subcellular location">
    <subcellularLocation>
        <location evidence="2">Membrane</location>
    </subcellularLocation>
</comment>
<feature type="transmembrane region" description="Helical" evidence="15">
    <location>
        <begin position="21"/>
        <end position="47"/>
    </location>
</feature>
<dbReference type="PRINTS" id="PR00463">
    <property type="entry name" value="EP450I"/>
</dbReference>
<dbReference type="FunFam" id="1.10.630.10:FF:000063">
    <property type="entry name" value="Cytochrome P450 monooxygenase"/>
    <property type="match status" value="1"/>
</dbReference>
<feature type="non-terminal residue" evidence="16">
    <location>
        <position position="532"/>
    </location>
</feature>
<dbReference type="PRINTS" id="PR00385">
    <property type="entry name" value="P450"/>
</dbReference>
<dbReference type="GO" id="GO:0016020">
    <property type="term" value="C:membrane"/>
    <property type="evidence" value="ECO:0007669"/>
    <property type="project" value="UniProtKB-SubCell"/>
</dbReference>
<keyword evidence="11 14" id="KW-0503">Monooxygenase</keyword>
<dbReference type="GO" id="GO:0016705">
    <property type="term" value="F:oxidoreductase activity, acting on paired donors, with incorporation or reduction of molecular oxygen"/>
    <property type="evidence" value="ECO:0007669"/>
    <property type="project" value="InterPro"/>
</dbReference>
<accession>A0A6A6QDP0</accession>
<comment type="similarity">
    <text evidence="4 14">Belongs to the cytochrome P450 family.</text>
</comment>
<keyword evidence="10 13" id="KW-0408">Iron</keyword>
<dbReference type="GO" id="GO:1902181">
    <property type="term" value="P:verruculogen biosynthetic process"/>
    <property type="evidence" value="ECO:0007669"/>
    <property type="project" value="UniProtKB-ARBA"/>
</dbReference>
<keyword evidence="6 15" id="KW-0812">Transmembrane</keyword>
<evidence type="ECO:0000256" key="5">
    <source>
        <dbReference type="ARBA" id="ARBA00022617"/>
    </source>
</evidence>
<gene>
    <name evidence="16" type="ORF">BU16DRAFT_494361</name>
</gene>
<evidence type="ECO:0000313" key="16">
    <source>
        <dbReference type="EMBL" id="KAF2490392.1"/>
    </source>
</evidence>
<protein>
    <submittedName>
        <fullName evidence="16">Benzoate 4-monooxygenase cytochrome P450</fullName>
    </submittedName>
</protein>
<keyword evidence="5 13" id="KW-0349">Heme</keyword>